<evidence type="ECO:0000256" key="5">
    <source>
        <dbReference type="SAM" id="MobiDB-lite"/>
    </source>
</evidence>
<evidence type="ECO:0000256" key="4">
    <source>
        <dbReference type="ARBA" id="ARBA00023242"/>
    </source>
</evidence>
<feature type="compositionally biased region" description="Basic and acidic residues" evidence="5">
    <location>
        <begin position="380"/>
        <end position="395"/>
    </location>
</feature>
<dbReference type="GO" id="GO:1904161">
    <property type="term" value="P:DNA synthesis involved in UV-damage excision repair"/>
    <property type="evidence" value="ECO:0007669"/>
    <property type="project" value="TreeGrafter"/>
</dbReference>
<dbReference type="PANTHER" id="PTHR17598:SF13">
    <property type="entry name" value="DNA POLYMERASE DELTA SUBUNIT 3"/>
    <property type="match status" value="1"/>
</dbReference>
<keyword evidence="7" id="KW-1185">Reference proteome</keyword>
<evidence type="ECO:0000313" key="6">
    <source>
        <dbReference type="EMBL" id="CAK1544015.1"/>
    </source>
</evidence>
<comment type="caution">
    <text evidence="6">The sequence shown here is derived from an EMBL/GenBank/DDBJ whole genome shotgun (WGS) entry which is preliminary data.</text>
</comment>
<name>A0AAV1J7R7_9NEOP</name>
<dbReference type="GO" id="GO:0043625">
    <property type="term" value="C:delta DNA polymerase complex"/>
    <property type="evidence" value="ECO:0007669"/>
    <property type="project" value="InterPro"/>
</dbReference>
<evidence type="ECO:0000256" key="3">
    <source>
        <dbReference type="ARBA" id="ARBA00022705"/>
    </source>
</evidence>
<accession>A0AAV1J7R7</accession>
<comment type="subcellular location">
    <subcellularLocation>
        <location evidence="1">Nucleus</location>
    </subcellularLocation>
</comment>
<dbReference type="Pfam" id="PF09507">
    <property type="entry name" value="CDC27"/>
    <property type="match status" value="1"/>
</dbReference>
<organism evidence="6 7">
    <name type="scientific">Leptosia nina</name>
    <dbReference type="NCBI Taxonomy" id="320188"/>
    <lineage>
        <taxon>Eukaryota</taxon>
        <taxon>Metazoa</taxon>
        <taxon>Ecdysozoa</taxon>
        <taxon>Arthropoda</taxon>
        <taxon>Hexapoda</taxon>
        <taxon>Insecta</taxon>
        <taxon>Pterygota</taxon>
        <taxon>Neoptera</taxon>
        <taxon>Endopterygota</taxon>
        <taxon>Lepidoptera</taxon>
        <taxon>Glossata</taxon>
        <taxon>Ditrysia</taxon>
        <taxon>Papilionoidea</taxon>
        <taxon>Pieridae</taxon>
        <taxon>Pierinae</taxon>
        <taxon>Leptosia</taxon>
    </lineage>
</organism>
<proteinExistence type="predicted"/>
<feature type="compositionally biased region" description="Basic and acidic residues" evidence="5">
    <location>
        <begin position="200"/>
        <end position="213"/>
    </location>
</feature>
<dbReference type="AlphaFoldDB" id="A0AAV1J7R7"/>
<dbReference type="InterPro" id="IPR041913">
    <property type="entry name" value="POLD3_sf"/>
</dbReference>
<keyword evidence="4" id="KW-0539">Nucleus</keyword>
<evidence type="ECO:0000313" key="7">
    <source>
        <dbReference type="Proteomes" id="UP001497472"/>
    </source>
</evidence>
<gene>
    <name evidence="6" type="ORF">LNINA_LOCUS3796</name>
</gene>
<sequence>MKTNEVNSSNLNSLKDMILDEEKLVTYLSLSKDLCIHINNSKTLLNNFIQSIRSEHPKLELNVNYLISGLVDNNQVRVSVCTEDKLEDVKKSLKVVFFIHIYSINKGRSQENTAAFVALTKYDDLTLCPGIIKSSDSVKRSNGEINNFKNSRNKAIEDTKPNLLQKNVSKAGSAKTSKSEISAPVKSELKLEKEIKKEVISPPKEQNKNDTSRNNKGIAGFFNKQNGNPRKEKKVAPPLKTIAPKVEEDDSQKMDVDIDDVEAEVKKDKRVNLNRNKVSNQIKANSKVDKKRKRVCQISDSDSEEENDPFVADHKNLNLPESDDEIPPTPAVSTLKITTGIVNPRKKRKVVDKTYMSDDGYIITKREEVYESCSDTESNTEVKPEKQEIKEEKSKQSNKIKSSPQAKKKVSPPQKGKQATLMNFFKKK</sequence>
<dbReference type="InterPro" id="IPR019038">
    <property type="entry name" value="POLD3"/>
</dbReference>
<dbReference type="GO" id="GO:0006297">
    <property type="term" value="P:nucleotide-excision repair, DNA gap filling"/>
    <property type="evidence" value="ECO:0007669"/>
    <property type="project" value="TreeGrafter"/>
</dbReference>
<dbReference type="Proteomes" id="UP001497472">
    <property type="component" value="Unassembled WGS sequence"/>
</dbReference>
<dbReference type="PANTHER" id="PTHR17598">
    <property type="entry name" value="DNA POLYMERASE DELTA SUBUNIT 3"/>
    <property type="match status" value="1"/>
</dbReference>
<dbReference type="GO" id="GO:0003887">
    <property type="term" value="F:DNA-directed DNA polymerase activity"/>
    <property type="evidence" value="ECO:0007669"/>
    <property type="project" value="TreeGrafter"/>
</dbReference>
<dbReference type="EMBL" id="CAVLEF010000005">
    <property type="protein sequence ID" value="CAK1544015.1"/>
    <property type="molecule type" value="Genomic_DNA"/>
</dbReference>
<keyword evidence="3" id="KW-0235">DNA replication</keyword>
<evidence type="ECO:0000256" key="1">
    <source>
        <dbReference type="ARBA" id="ARBA00004123"/>
    </source>
</evidence>
<reference evidence="6 7" key="1">
    <citation type="submission" date="2023-11" db="EMBL/GenBank/DDBJ databases">
        <authorList>
            <person name="Okamura Y."/>
        </authorList>
    </citation>
    <scope>NUCLEOTIDE SEQUENCE [LARGE SCALE GENOMIC DNA]</scope>
</reference>
<feature type="region of interest" description="Disordered" evidence="5">
    <location>
        <begin position="370"/>
        <end position="428"/>
    </location>
</feature>
<protein>
    <recommendedName>
        <fullName evidence="2">DNA polymerase delta subunit 3</fullName>
    </recommendedName>
</protein>
<feature type="region of interest" description="Disordered" evidence="5">
    <location>
        <begin position="200"/>
        <end position="235"/>
    </location>
</feature>
<evidence type="ECO:0000256" key="2">
    <source>
        <dbReference type="ARBA" id="ARBA00017589"/>
    </source>
</evidence>
<dbReference type="GO" id="GO:0006271">
    <property type="term" value="P:DNA strand elongation involved in DNA replication"/>
    <property type="evidence" value="ECO:0007669"/>
    <property type="project" value="TreeGrafter"/>
</dbReference>
<dbReference type="Gene3D" id="3.90.1030.20">
    <property type="entry name" value="DNA polymerase delta, p66 (Cdc27) subunit, wHTH domain"/>
    <property type="match status" value="1"/>
</dbReference>